<dbReference type="RefSeq" id="WP_154717068.1">
    <property type="nucleotide sequence ID" value="NZ_LT837803.1"/>
</dbReference>
<organism evidence="1 2">
    <name type="scientific">Sterolibacterium denitrificans</name>
    <dbReference type="NCBI Taxonomy" id="157592"/>
    <lineage>
        <taxon>Bacteria</taxon>
        <taxon>Pseudomonadati</taxon>
        <taxon>Pseudomonadota</taxon>
        <taxon>Betaproteobacteria</taxon>
        <taxon>Nitrosomonadales</taxon>
        <taxon>Sterolibacteriaceae</taxon>
        <taxon>Sterolibacterium</taxon>
    </lineage>
</organism>
<sequence length="178" mass="20470">MSAALPIDIRDRIRQKIWAKADELDWPRISDIERTTWYENWTKDKDVGGVLSHFMDARKVRVYIKDSLLKPYLRSRLQDGWGQVLLAIGMEQGDASFIKSYDKPHGRQLSDGRIICWGNSREWKSILISVFERAYRIEAGIPYAAVMVESGKTTNAGMREMILDAGQRLGLSHLAWID</sequence>
<accession>A0A7Z7MW39</accession>
<name>A0A7Z7MW39_9PROT</name>
<evidence type="ECO:0000313" key="1">
    <source>
        <dbReference type="EMBL" id="SMB28179.1"/>
    </source>
</evidence>
<reference evidence="1" key="1">
    <citation type="submission" date="2017-03" db="EMBL/GenBank/DDBJ databases">
        <authorList>
            <consortium name="AG Boll"/>
        </authorList>
    </citation>
    <scope>NUCLEOTIDE SEQUENCE [LARGE SCALE GENOMIC DNA]</scope>
    <source>
        <strain evidence="1">Chol</strain>
    </source>
</reference>
<keyword evidence="2" id="KW-1185">Reference proteome</keyword>
<dbReference type="Proteomes" id="UP000242886">
    <property type="component" value="Chromosome SDENCHOL"/>
</dbReference>
<dbReference type="AlphaFoldDB" id="A0A7Z7MW39"/>
<proteinExistence type="predicted"/>
<protein>
    <submittedName>
        <fullName evidence="1">Uncharacterized protein</fullName>
    </submittedName>
</protein>
<evidence type="ECO:0000313" key="2">
    <source>
        <dbReference type="Proteomes" id="UP000242886"/>
    </source>
</evidence>
<gene>
    <name evidence="1" type="ORF">SDENCHOL_20584</name>
</gene>
<dbReference type="EMBL" id="LT837803">
    <property type="protein sequence ID" value="SMB28179.1"/>
    <property type="molecule type" value="Genomic_DNA"/>
</dbReference>